<comment type="caution">
    <text evidence="1">The sequence shown here is derived from an EMBL/GenBank/DDBJ whole genome shotgun (WGS) entry which is preliminary data.</text>
</comment>
<gene>
    <name evidence="1" type="ORF">EV191_105106</name>
</gene>
<dbReference type="AlphaFoldDB" id="A0A4R2QUV6"/>
<organism evidence="1 2">
    <name type="scientific">Tamaricihabitans halophyticus</name>
    <dbReference type="NCBI Taxonomy" id="1262583"/>
    <lineage>
        <taxon>Bacteria</taxon>
        <taxon>Bacillati</taxon>
        <taxon>Actinomycetota</taxon>
        <taxon>Actinomycetes</taxon>
        <taxon>Pseudonocardiales</taxon>
        <taxon>Pseudonocardiaceae</taxon>
        <taxon>Tamaricihabitans</taxon>
    </lineage>
</organism>
<dbReference type="Proteomes" id="UP000294911">
    <property type="component" value="Unassembled WGS sequence"/>
</dbReference>
<keyword evidence="2" id="KW-1185">Reference proteome</keyword>
<reference evidence="1 2" key="1">
    <citation type="submission" date="2019-03" db="EMBL/GenBank/DDBJ databases">
        <title>Genomic Encyclopedia of Type Strains, Phase IV (KMG-IV): sequencing the most valuable type-strain genomes for metagenomic binning, comparative biology and taxonomic classification.</title>
        <authorList>
            <person name="Goeker M."/>
        </authorList>
    </citation>
    <scope>NUCLEOTIDE SEQUENCE [LARGE SCALE GENOMIC DNA]</scope>
    <source>
        <strain evidence="1 2">DSM 45765</strain>
    </source>
</reference>
<protein>
    <submittedName>
        <fullName evidence="1">Uncharacterized protein</fullName>
    </submittedName>
</protein>
<name>A0A4R2QUV6_9PSEU</name>
<evidence type="ECO:0000313" key="1">
    <source>
        <dbReference type="EMBL" id="TCP53044.1"/>
    </source>
</evidence>
<proteinExistence type="predicted"/>
<dbReference type="RefSeq" id="WP_341539613.1">
    <property type="nucleotide sequence ID" value="NZ_SLXQ01000005.1"/>
</dbReference>
<dbReference type="EMBL" id="SLXQ01000005">
    <property type="protein sequence ID" value="TCP53044.1"/>
    <property type="molecule type" value="Genomic_DNA"/>
</dbReference>
<accession>A0A4R2QUV6</accession>
<evidence type="ECO:0000313" key="2">
    <source>
        <dbReference type="Proteomes" id="UP000294911"/>
    </source>
</evidence>
<sequence>MLVVDPELVLELLVPLLSPPELPFEEEPDSDFAELSALSELSVPLVFSELSDLAEVSPLFEERESFR</sequence>